<feature type="transmembrane region" description="Helical" evidence="7">
    <location>
        <begin position="382"/>
        <end position="399"/>
    </location>
</feature>
<feature type="transmembrane region" description="Helical" evidence="7">
    <location>
        <begin position="136"/>
        <end position="157"/>
    </location>
</feature>
<dbReference type="PANTHER" id="PTHR42948">
    <property type="entry name" value="TRANSPORTER"/>
    <property type="match status" value="1"/>
</dbReference>
<feature type="transmembrane region" description="Helical" evidence="7">
    <location>
        <begin position="420"/>
        <end position="439"/>
    </location>
</feature>
<evidence type="ECO:0000256" key="2">
    <source>
        <dbReference type="ARBA" id="ARBA00022448"/>
    </source>
</evidence>
<comment type="caution">
    <text evidence="8">The sequence shown here is derived from an EMBL/GenBank/DDBJ whole genome shotgun (WGS) entry which is preliminary data.</text>
</comment>
<dbReference type="SUPFAM" id="SSF161070">
    <property type="entry name" value="SNF-like"/>
    <property type="match status" value="1"/>
</dbReference>
<evidence type="ECO:0000313" key="8">
    <source>
        <dbReference type="EMBL" id="MBK0395617.1"/>
    </source>
</evidence>
<gene>
    <name evidence="8" type="ORF">JDW22_03170</name>
</gene>
<dbReference type="PROSITE" id="PS50267">
    <property type="entry name" value="NA_NEUROTRAN_SYMP_3"/>
    <property type="match status" value="1"/>
</dbReference>
<evidence type="ECO:0000256" key="5">
    <source>
        <dbReference type="ARBA" id="ARBA00023136"/>
    </source>
</evidence>
<organism evidence="8 9">
    <name type="scientific">Kingella bonacorsii</name>
    <dbReference type="NCBI Taxonomy" id="2796361"/>
    <lineage>
        <taxon>Bacteria</taxon>
        <taxon>Pseudomonadati</taxon>
        <taxon>Pseudomonadota</taxon>
        <taxon>Betaproteobacteria</taxon>
        <taxon>Neisseriales</taxon>
        <taxon>Neisseriaceae</taxon>
        <taxon>Kingella</taxon>
    </lineage>
</organism>
<keyword evidence="4 7" id="KW-1133">Transmembrane helix</keyword>
<dbReference type="InterPro" id="IPR037272">
    <property type="entry name" value="SNS_sf"/>
</dbReference>
<feature type="transmembrane region" description="Helical" evidence="7">
    <location>
        <begin position="169"/>
        <end position="190"/>
    </location>
</feature>
<dbReference type="Pfam" id="PF00209">
    <property type="entry name" value="SNF"/>
    <property type="match status" value="2"/>
</dbReference>
<keyword evidence="3 6" id="KW-0812">Transmembrane</keyword>
<dbReference type="CDD" id="cd10336">
    <property type="entry name" value="SLC6sbd_Tyt1-Like"/>
    <property type="match status" value="1"/>
</dbReference>
<comment type="subcellular location">
    <subcellularLocation>
        <location evidence="1">Membrane</location>
        <topology evidence="1">Multi-pass membrane protein</topology>
    </subcellularLocation>
</comment>
<feature type="transmembrane region" description="Helical" evidence="7">
    <location>
        <begin position="94"/>
        <end position="116"/>
    </location>
</feature>
<dbReference type="NCBIfam" id="NF037979">
    <property type="entry name" value="Na_transp"/>
    <property type="match status" value="1"/>
</dbReference>
<keyword evidence="6" id="KW-0769">Symport</keyword>
<feature type="transmembrane region" description="Helical" evidence="7">
    <location>
        <begin position="210"/>
        <end position="232"/>
    </location>
</feature>
<evidence type="ECO:0000256" key="6">
    <source>
        <dbReference type="RuleBase" id="RU003732"/>
    </source>
</evidence>
<feature type="transmembrane region" description="Helical" evidence="7">
    <location>
        <begin position="12"/>
        <end position="28"/>
    </location>
</feature>
<feature type="transmembrane region" description="Helical" evidence="7">
    <location>
        <begin position="295"/>
        <end position="318"/>
    </location>
</feature>
<proteinExistence type="inferred from homology"/>
<dbReference type="Proteomes" id="UP000614058">
    <property type="component" value="Unassembled WGS sequence"/>
</dbReference>
<dbReference type="RefSeq" id="WP_200521674.1">
    <property type="nucleotide sequence ID" value="NZ_JAEHNZ010000001.1"/>
</dbReference>
<comment type="similarity">
    <text evidence="6">Belongs to the sodium:neurotransmitter symporter (SNF) (TC 2.A.22) family.</text>
</comment>
<keyword evidence="2 6" id="KW-0813">Transport</keyword>
<evidence type="ECO:0000256" key="4">
    <source>
        <dbReference type="ARBA" id="ARBA00022989"/>
    </source>
</evidence>
<accession>A0ABS1BQX7</accession>
<evidence type="ECO:0000256" key="7">
    <source>
        <dbReference type="SAM" id="Phobius"/>
    </source>
</evidence>
<keyword evidence="5 7" id="KW-0472">Membrane</keyword>
<reference evidence="8 9" key="1">
    <citation type="journal article" date="2021" name="Pathogens">
        <title>Isolation and Characterization of Kingella bonacorsii sp. nov., A Novel Kingella Species Detected in a Stable Periodontitis Subject.</title>
        <authorList>
            <person name="Antezack A."/>
            <person name="Boxberger M."/>
            <person name="Rolland C."/>
            <person name="Monnet-Corti V."/>
            <person name="La Scola B."/>
        </authorList>
    </citation>
    <scope>NUCLEOTIDE SEQUENCE [LARGE SCALE GENOMIC DNA]</scope>
    <source>
        <strain evidence="8 9">Marseille-Q4569</strain>
    </source>
</reference>
<dbReference type="PANTHER" id="PTHR42948:SF1">
    <property type="entry name" value="TRANSPORTER"/>
    <property type="match status" value="1"/>
</dbReference>
<evidence type="ECO:0000256" key="1">
    <source>
        <dbReference type="ARBA" id="ARBA00004141"/>
    </source>
</evidence>
<dbReference type="InterPro" id="IPR047218">
    <property type="entry name" value="YocR/YhdH-like"/>
</dbReference>
<feature type="transmembrane region" description="Helical" evidence="7">
    <location>
        <begin position="339"/>
        <end position="362"/>
    </location>
</feature>
<evidence type="ECO:0000256" key="3">
    <source>
        <dbReference type="ARBA" id="ARBA00022692"/>
    </source>
</evidence>
<protein>
    <recommendedName>
        <fullName evidence="6">Transporter</fullName>
    </recommendedName>
</protein>
<dbReference type="PRINTS" id="PR00176">
    <property type="entry name" value="NANEUSMPORT"/>
</dbReference>
<name>A0ABS1BQX7_9NEIS</name>
<evidence type="ECO:0000313" key="9">
    <source>
        <dbReference type="Proteomes" id="UP000614058"/>
    </source>
</evidence>
<dbReference type="PROSITE" id="PS00610">
    <property type="entry name" value="NA_NEUROTRAN_SYMP_1"/>
    <property type="match status" value="1"/>
</dbReference>
<sequence length="445" mass="48362">MSSPSTWTSKLGFILSAAGSAIGLGAIWKFPYTAGTNGGAVFFLIFLLFTLLVGLPVLLAEFFIGRKTGKNPVNALTEIAPHPAWAWIGRMGMAACFVLLSFYSVVGGWVFAYVWHAISGAITPTTDFAALFGSTISNPAMVLGFQAAFMLVTIWVVQNGVSSGIERANKYLMPLLFIMFLVLAVRSLTLPNAMVGVKFLLQPDFSAVTPATWLTALGQAFFALSLGVSTMMTYASYLDNKQDLFRSANSIMWLNMLVSLLAGLVIFPAVFALGFKPDAGPSLIFIVLPAVFQKMPFGTLLFAVFMVLVAFATLTSAFSMLETAIAYFVQKQPHCRRRISWMAGVAIFIVGIPSALSFGALAEFKILGKTVFDLWDYLITSWIMPLSSLAVCVLVGWVLKRETVLQHMILGSDLPPVIARIWHAAVRYVAPIAILLVFANTLGWI</sequence>
<dbReference type="InterPro" id="IPR000175">
    <property type="entry name" value="Na/ntran_symport"/>
</dbReference>
<feature type="transmembrane region" description="Helical" evidence="7">
    <location>
        <begin position="40"/>
        <end position="64"/>
    </location>
</feature>
<feature type="transmembrane region" description="Helical" evidence="7">
    <location>
        <begin position="253"/>
        <end position="275"/>
    </location>
</feature>
<dbReference type="EMBL" id="JAEHNZ010000001">
    <property type="protein sequence ID" value="MBK0395617.1"/>
    <property type="molecule type" value="Genomic_DNA"/>
</dbReference>
<keyword evidence="9" id="KW-1185">Reference proteome</keyword>